<name>A0A2S0N7V5_9HYPH</name>
<dbReference type="PANTHER" id="PTHR43808">
    <property type="entry name" value="ACETYLORNITHINE DEACETYLASE"/>
    <property type="match status" value="1"/>
</dbReference>
<dbReference type="Pfam" id="PF01546">
    <property type="entry name" value="Peptidase_M20"/>
    <property type="match status" value="1"/>
</dbReference>
<keyword evidence="2" id="KW-0479">Metal-binding</keyword>
<feature type="domain" description="Peptidase M20 dimerisation" evidence="6">
    <location>
        <begin position="183"/>
        <end position="267"/>
    </location>
</feature>
<keyword evidence="7" id="KW-0645">Protease</keyword>
<dbReference type="SUPFAM" id="SSF55031">
    <property type="entry name" value="Bacterial exopeptidase dimerisation domain"/>
    <property type="match status" value="1"/>
</dbReference>
<dbReference type="KEGG" id="phr:C6569_03735"/>
<keyword evidence="7" id="KW-0121">Carboxypeptidase</keyword>
<evidence type="ECO:0000256" key="5">
    <source>
        <dbReference type="PIRSR" id="PIRSR037238-1"/>
    </source>
</evidence>
<sequence length="376" mass="39895">MPVTTDVDQVVSDIIRWASIESPTYDAAAVNRMMDEGARDLGIMGFDIDRLPGTQGFGDIVIGRLAGTEPGPGLLILAHVDTVHAVGTLAGPLPIRREGDRLYGPGVTDMKGGTVLALHVLGKLIKQKGGRLRRSVTVVLVPDEEVGSPSSRLTIEAEAAKAAHVLVPEPGRDHFVTSGRHAVVRYMIHVHGRPSHAGAAISRGVSSIRAMARIIETIEDWSDYERGQTFAVGRVNSGTWVNVVPVLCSAEVLCVAATPDDLADIDVRLRTLRPPFPNTRITIEPGPVRPLFVAGEGTMALYAKAKAIADRHGFPIEHMQSGGGSDGNFTGAMGVPTLDGLGVWGGGIHTKEEYCDIRSILPRGTILGGLIEEIAG</sequence>
<keyword evidence="3" id="KW-0378">Hydrolase</keyword>
<protein>
    <submittedName>
        <fullName evidence="7">Carboxypeptidase</fullName>
    </submittedName>
</protein>
<dbReference type="OrthoDB" id="9776600at2"/>
<evidence type="ECO:0000256" key="2">
    <source>
        <dbReference type="ARBA" id="ARBA00022723"/>
    </source>
</evidence>
<dbReference type="Proteomes" id="UP000237889">
    <property type="component" value="Chromosome"/>
</dbReference>
<dbReference type="InterPro" id="IPR002933">
    <property type="entry name" value="Peptidase_M20"/>
</dbReference>
<dbReference type="InterPro" id="IPR017150">
    <property type="entry name" value="Pept_M20_glutamate_carboxypep"/>
</dbReference>
<dbReference type="InterPro" id="IPR050072">
    <property type="entry name" value="Peptidase_M20A"/>
</dbReference>
<evidence type="ECO:0000256" key="1">
    <source>
        <dbReference type="ARBA" id="ARBA00001947"/>
    </source>
</evidence>
<dbReference type="PANTHER" id="PTHR43808:SF9">
    <property type="entry name" value="BLL0789 PROTEIN"/>
    <property type="match status" value="1"/>
</dbReference>
<dbReference type="CDD" id="cd03885">
    <property type="entry name" value="M20_CPDG2"/>
    <property type="match status" value="1"/>
</dbReference>
<proteinExistence type="predicted"/>
<evidence type="ECO:0000313" key="8">
    <source>
        <dbReference type="Proteomes" id="UP000237889"/>
    </source>
</evidence>
<dbReference type="RefSeq" id="WP_106747580.1">
    <property type="nucleotide sequence ID" value="NZ_CP027668.1"/>
</dbReference>
<evidence type="ECO:0000313" key="7">
    <source>
        <dbReference type="EMBL" id="AVO44250.1"/>
    </source>
</evidence>
<dbReference type="InterPro" id="IPR001261">
    <property type="entry name" value="ArgE/DapE_CS"/>
</dbReference>
<reference evidence="7 8" key="1">
    <citation type="submission" date="2018-03" db="EMBL/GenBank/DDBJ databases">
        <title>Genome sequencing of Phreatobacter sp.</title>
        <authorList>
            <person name="Kim S.-J."/>
            <person name="Heo J."/>
            <person name="Kwon S.-W."/>
        </authorList>
    </citation>
    <scope>NUCLEOTIDE SEQUENCE [LARGE SCALE GENOMIC DNA]</scope>
    <source>
        <strain evidence="7 8">S-12</strain>
    </source>
</reference>
<comment type="cofactor">
    <cofactor evidence="1">
        <name>Zn(2+)</name>
        <dbReference type="ChEBI" id="CHEBI:29105"/>
    </cofactor>
</comment>
<dbReference type="SUPFAM" id="SSF53187">
    <property type="entry name" value="Zn-dependent exopeptidases"/>
    <property type="match status" value="1"/>
</dbReference>
<dbReference type="InterPro" id="IPR011650">
    <property type="entry name" value="Peptidase_M20_dimer"/>
</dbReference>
<keyword evidence="8" id="KW-1185">Reference proteome</keyword>
<dbReference type="InterPro" id="IPR036264">
    <property type="entry name" value="Bact_exopeptidase_dim_dom"/>
</dbReference>
<dbReference type="GO" id="GO:0004180">
    <property type="term" value="F:carboxypeptidase activity"/>
    <property type="evidence" value="ECO:0007669"/>
    <property type="project" value="UniProtKB-KW"/>
</dbReference>
<dbReference type="PIRSF" id="PIRSF037238">
    <property type="entry name" value="Carboxypeptidase_G2"/>
    <property type="match status" value="1"/>
</dbReference>
<evidence type="ECO:0000256" key="4">
    <source>
        <dbReference type="ARBA" id="ARBA00022833"/>
    </source>
</evidence>
<dbReference type="Gene3D" id="3.40.630.10">
    <property type="entry name" value="Zn peptidases"/>
    <property type="match status" value="1"/>
</dbReference>
<gene>
    <name evidence="7" type="ORF">C6569_03735</name>
</gene>
<evidence type="ECO:0000256" key="3">
    <source>
        <dbReference type="ARBA" id="ARBA00022801"/>
    </source>
</evidence>
<feature type="active site" evidence="5">
    <location>
        <position position="81"/>
    </location>
</feature>
<evidence type="ECO:0000259" key="6">
    <source>
        <dbReference type="Pfam" id="PF07687"/>
    </source>
</evidence>
<dbReference type="PROSITE" id="PS00758">
    <property type="entry name" value="ARGE_DAPE_CPG2_1"/>
    <property type="match status" value="1"/>
</dbReference>
<organism evidence="7 8">
    <name type="scientific">Phreatobacter cathodiphilus</name>
    <dbReference type="NCBI Taxonomy" id="1868589"/>
    <lineage>
        <taxon>Bacteria</taxon>
        <taxon>Pseudomonadati</taxon>
        <taxon>Pseudomonadota</taxon>
        <taxon>Alphaproteobacteria</taxon>
        <taxon>Hyphomicrobiales</taxon>
        <taxon>Phreatobacteraceae</taxon>
        <taxon>Phreatobacter</taxon>
    </lineage>
</organism>
<dbReference type="Pfam" id="PF07687">
    <property type="entry name" value="M20_dimer"/>
    <property type="match status" value="1"/>
</dbReference>
<dbReference type="EMBL" id="CP027668">
    <property type="protein sequence ID" value="AVO44250.1"/>
    <property type="molecule type" value="Genomic_DNA"/>
</dbReference>
<dbReference type="Gene3D" id="3.30.70.360">
    <property type="match status" value="1"/>
</dbReference>
<dbReference type="GO" id="GO:0046872">
    <property type="term" value="F:metal ion binding"/>
    <property type="evidence" value="ECO:0007669"/>
    <property type="project" value="UniProtKB-KW"/>
</dbReference>
<feature type="active site" description="Proton acceptor" evidence="5">
    <location>
        <position position="144"/>
    </location>
</feature>
<dbReference type="AlphaFoldDB" id="A0A2S0N7V5"/>
<keyword evidence="4" id="KW-0862">Zinc</keyword>
<accession>A0A2S0N7V5</accession>